<feature type="region of interest" description="Disordered" evidence="9">
    <location>
        <begin position="35"/>
        <end position="196"/>
    </location>
</feature>
<keyword evidence="4" id="KW-0509">mRNA transport</keyword>
<accession>A0AAD1Y8A9</accession>
<gene>
    <name evidence="11" type="ORF">ECRASSUSDP1_LOCUS26317</name>
</gene>
<protein>
    <recommendedName>
        <fullName evidence="10">Peptidase S59 domain-containing protein</fullName>
    </recommendedName>
</protein>
<dbReference type="AlphaFoldDB" id="A0AAD1Y8A9"/>
<dbReference type="InterPro" id="IPR037665">
    <property type="entry name" value="Nucleoporin_S59-like"/>
</dbReference>
<comment type="caution">
    <text evidence="11">The sequence shown here is derived from an EMBL/GenBank/DDBJ whole genome shotgun (WGS) entry which is preliminary data.</text>
</comment>
<keyword evidence="6" id="KW-0811">Translocation</keyword>
<dbReference type="Proteomes" id="UP001295684">
    <property type="component" value="Unassembled WGS sequence"/>
</dbReference>
<dbReference type="PANTHER" id="PTHR23198:SF6">
    <property type="entry name" value="NUCLEAR PORE COMPLEX PROTEIN NUP98-NUP96"/>
    <property type="match status" value="1"/>
</dbReference>
<evidence type="ECO:0000256" key="4">
    <source>
        <dbReference type="ARBA" id="ARBA00022816"/>
    </source>
</evidence>
<evidence type="ECO:0000256" key="3">
    <source>
        <dbReference type="ARBA" id="ARBA00022448"/>
    </source>
</evidence>
<dbReference type="GO" id="GO:0051028">
    <property type="term" value="P:mRNA transport"/>
    <property type="evidence" value="ECO:0007669"/>
    <property type="project" value="UniProtKB-KW"/>
</dbReference>
<dbReference type="GO" id="GO:0008139">
    <property type="term" value="F:nuclear localization sequence binding"/>
    <property type="evidence" value="ECO:0007669"/>
    <property type="project" value="TreeGrafter"/>
</dbReference>
<name>A0AAD1Y8A9_EUPCR</name>
<dbReference type="InterPro" id="IPR007230">
    <property type="entry name" value="Nup98_auto-Pept-S59_dom"/>
</dbReference>
<feature type="compositionally biased region" description="Polar residues" evidence="9">
    <location>
        <begin position="54"/>
        <end position="69"/>
    </location>
</feature>
<evidence type="ECO:0000256" key="1">
    <source>
        <dbReference type="ARBA" id="ARBA00004567"/>
    </source>
</evidence>
<dbReference type="PROSITE" id="PS51434">
    <property type="entry name" value="NUP_C"/>
    <property type="match status" value="1"/>
</dbReference>
<keyword evidence="7" id="KW-0906">Nuclear pore complex</keyword>
<dbReference type="EMBL" id="CAMPGE010027124">
    <property type="protein sequence ID" value="CAI2384782.1"/>
    <property type="molecule type" value="Genomic_DNA"/>
</dbReference>
<feature type="compositionally biased region" description="Polar residues" evidence="9">
    <location>
        <begin position="124"/>
        <end position="196"/>
    </location>
</feature>
<dbReference type="GO" id="GO:0000973">
    <property type="term" value="P:post-transcriptional tethering of RNA polymerase II gene DNA at nuclear periphery"/>
    <property type="evidence" value="ECO:0007669"/>
    <property type="project" value="TreeGrafter"/>
</dbReference>
<evidence type="ECO:0000256" key="9">
    <source>
        <dbReference type="SAM" id="MobiDB-lite"/>
    </source>
</evidence>
<comment type="subcellular location">
    <subcellularLocation>
        <location evidence="1">Nucleus</location>
        <location evidence="1">Nuclear pore complex</location>
    </subcellularLocation>
</comment>
<evidence type="ECO:0000313" key="11">
    <source>
        <dbReference type="EMBL" id="CAI2384782.1"/>
    </source>
</evidence>
<dbReference type="InterPro" id="IPR036903">
    <property type="entry name" value="Nup98_auto-Pept-S59_dom_sf"/>
</dbReference>
<comment type="similarity">
    <text evidence="2">Belongs to the nucleoporin GLFG family.</text>
</comment>
<keyword evidence="8" id="KW-0539">Nucleus</keyword>
<keyword evidence="3" id="KW-0813">Transport</keyword>
<evidence type="ECO:0000313" key="12">
    <source>
        <dbReference type="Proteomes" id="UP001295684"/>
    </source>
</evidence>
<feature type="compositionally biased region" description="Polar residues" evidence="9">
    <location>
        <begin position="98"/>
        <end position="107"/>
    </location>
</feature>
<dbReference type="GO" id="GO:0017056">
    <property type="term" value="F:structural constituent of nuclear pore"/>
    <property type="evidence" value="ECO:0007669"/>
    <property type="project" value="InterPro"/>
</dbReference>
<dbReference type="SUPFAM" id="SSF82215">
    <property type="entry name" value="C-terminal autoproteolytic domain of nucleoporin nup98"/>
    <property type="match status" value="1"/>
</dbReference>
<evidence type="ECO:0000259" key="10">
    <source>
        <dbReference type="PROSITE" id="PS51434"/>
    </source>
</evidence>
<dbReference type="GO" id="GO:0034398">
    <property type="term" value="P:telomere tethering at nuclear periphery"/>
    <property type="evidence" value="ECO:0007669"/>
    <property type="project" value="TreeGrafter"/>
</dbReference>
<dbReference type="Gene3D" id="3.30.1610.10">
    <property type="entry name" value="Peptidase S59, nucleoporin"/>
    <property type="match status" value="1"/>
</dbReference>
<dbReference type="GO" id="GO:0006606">
    <property type="term" value="P:protein import into nucleus"/>
    <property type="evidence" value="ECO:0007669"/>
    <property type="project" value="TreeGrafter"/>
</dbReference>
<dbReference type="GO" id="GO:0006405">
    <property type="term" value="P:RNA export from nucleus"/>
    <property type="evidence" value="ECO:0007669"/>
    <property type="project" value="TreeGrafter"/>
</dbReference>
<evidence type="ECO:0000256" key="5">
    <source>
        <dbReference type="ARBA" id="ARBA00022927"/>
    </source>
</evidence>
<evidence type="ECO:0000256" key="8">
    <source>
        <dbReference type="ARBA" id="ARBA00023242"/>
    </source>
</evidence>
<feature type="domain" description="Peptidase S59" evidence="10">
    <location>
        <begin position="483"/>
        <end position="636"/>
    </location>
</feature>
<evidence type="ECO:0000256" key="2">
    <source>
        <dbReference type="ARBA" id="ARBA00008926"/>
    </source>
</evidence>
<evidence type="ECO:0000256" key="7">
    <source>
        <dbReference type="ARBA" id="ARBA00023132"/>
    </source>
</evidence>
<dbReference type="Pfam" id="PF04096">
    <property type="entry name" value="Nucleoporin2"/>
    <property type="match status" value="1"/>
</dbReference>
<proteinExistence type="inferred from homology"/>
<dbReference type="GO" id="GO:0003723">
    <property type="term" value="F:RNA binding"/>
    <property type="evidence" value="ECO:0007669"/>
    <property type="project" value="TreeGrafter"/>
</dbReference>
<organism evidence="11 12">
    <name type="scientific">Euplotes crassus</name>
    <dbReference type="NCBI Taxonomy" id="5936"/>
    <lineage>
        <taxon>Eukaryota</taxon>
        <taxon>Sar</taxon>
        <taxon>Alveolata</taxon>
        <taxon>Ciliophora</taxon>
        <taxon>Intramacronucleata</taxon>
        <taxon>Spirotrichea</taxon>
        <taxon>Hypotrichia</taxon>
        <taxon>Euplotida</taxon>
        <taxon>Euplotidae</taxon>
        <taxon>Moneuplotes</taxon>
    </lineage>
</organism>
<reference evidence="11" key="1">
    <citation type="submission" date="2023-07" db="EMBL/GenBank/DDBJ databases">
        <authorList>
            <consortium name="AG Swart"/>
            <person name="Singh M."/>
            <person name="Singh A."/>
            <person name="Seah K."/>
            <person name="Emmerich C."/>
        </authorList>
    </citation>
    <scope>NUCLEOTIDE SEQUENCE</scope>
    <source>
        <strain evidence="11">DP1</strain>
    </source>
</reference>
<keyword evidence="5" id="KW-0653">Protein transport</keyword>
<sequence length="636" mass="71724">MEGFNGFCLDELRFIDYRNHYEKKINLDEFVQKNQRRDQAFQSSSKSPFERSNTRSFTEGSGRSANPFTKGSGGATGFSKSPFERSKTSFAGRGGGNPFTSNNNSKTPFGRSSDRKNTFGQGGSSSKNPFSRSGTSKSPFGGSKTTSPFSKSDSKNPFGTGRTVNNVSRTNPFGSGSSNKNPFGTKPSTSTTFNRGASNTDFIKMLEVLSKKNPYGLEKIKKDSSYNLNYGFTGQMNEHTFPLSNQNDIDKPISMKLGFKSTPIDLSRPITGSVDPEKQSKTISDPHWRDEHFLKPRDTLRDRKSFGSISYIDSNKQNNRDLSQPDLKETEEMIRYYTQKKPRLHQNSRIISPDNTTTRNIGVESSLPRNCIEVNIECHIEENKEILPPIRAKLTRTVEDIIETAVKMLGKKYYGIKTDNCTILNGSSILLNEYVLSECDIPSGRLLTMIVCPDNQIAKLEEDKESLCGEQLVDYDLVKGLSVQDLQTKPSFHEIIRMSEQQAQRVEKFEIFNQFGKIVWEGITDLISILNPEGYTFTCLDEVIEIKHSSLAIYEDTAVKPPVGEGLNRPCVITLYDLYPHEIKSELKQAKILTKEQVRIYDQFKFNLRDIVRKKGGIFLSYQGSKGELKFSVDQF</sequence>
<dbReference type="PANTHER" id="PTHR23198">
    <property type="entry name" value="NUCLEOPORIN"/>
    <property type="match status" value="1"/>
</dbReference>
<evidence type="ECO:0000256" key="6">
    <source>
        <dbReference type="ARBA" id="ARBA00023010"/>
    </source>
</evidence>
<dbReference type="GO" id="GO:0044614">
    <property type="term" value="C:nuclear pore cytoplasmic filaments"/>
    <property type="evidence" value="ECO:0007669"/>
    <property type="project" value="TreeGrafter"/>
</dbReference>
<keyword evidence="12" id="KW-1185">Reference proteome</keyword>